<keyword evidence="3 6" id="KW-0808">Transferase</keyword>
<dbReference type="Gene3D" id="3.90.550.10">
    <property type="entry name" value="Spore Coat Polysaccharide Biosynthesis Protein SpsA, Chain A"/>
    <property type="match status" value="1"/>
</dbReference>
<dbReference type="NCBIfam" id="TIGR01099">
    <property type="entry name" value="galU"/>
    <property type="match status" value="1"/>
</dbReference>
<dbReference type="PANTHER" id="PTHR43197">
    <property type="entry name" value="UTP--GLUCOSE-1-PHOSPHATE URIDYLYLTRANSFERASE"/>
    <property type="match status" value="1"/>
</dbReference>
<keyword evidence="9" id="KW-1185">Reference proteome</keyword>
<dbReference type="PANTHER" id="PTHR43197:SF1">
    <property type="entry name" value="UTP--GLUCOSE-1-PHOSPHATE URIDYLYLTRANSFERASE"/>
    <property type="match status" value="1"/>
</dbReference>
<evidence type="ECO:0000256" key="2">
    <source>
        <dbReference type="ARBA" id="ARBA00012415"/>
    </source>
</evidence>
<comment type="similarity">
    <text evidence="1 6">Belongs to the UDPGP type 2 family.</text>
</comment>
<feature type="domain" description="Nucleotidyl transferase" evidence="7">
    <location>
        <begin position="5"/>
        <end position="270"/>
    </location>
</feature>
<sequence length="306" mass="33095">MRARKAVVPAAGLGTRFLPATKAQPKEMLPLLDKPAIQYVIEEAAGAGLDDVLLITGRGKRALEDHFDHAIELERQLAAAGQEDLLAAVQAVNRLCHLHYVRQGQPLGLGHAVGCAARHVGDEAFAVLLGDDLIGEEEGLLQRMVDLCEASERSVLAVMEFPDEDLGKYGVVAGESDPDEPDVVHVHDMVEKPGKANAPSNLGIIGRYVLTPDIFGHIDRTKPGRGGEIQLTDAMKVQAQEEPIRAVRFDGLRYDIGNKMDYLRATVELAAQRSDLGPEFREFLTDFVKNLPDSGPSDDPDGGGAR</sequence>
<dbReference type="EMBL" id="CP036402">
    <property type="protein sequence ID" value="QBI21089.1"/>
    <property type="molecule type" value="Genomic_DNA"/>
</dbReference>
<dbReference type="Proteomes" id="UP000291469">
    <property type="component" value="Chromosome"/>
</dbReference>
<evidence type="ECO:0000256" key="3">
    <source>
        <dbReference type="ARBA" id="ARBA00022679"/>
    </source>
</evidence>
<dbReference type="SUPFAM" id="SSF53448">
    <property type="entry name" value="Nucleotide-diphospho-sugar transferases"/>
    <property type="match status" value="1"/>
</dbReference>
<dbReference type="InterPro" id="IPR005771">
    <property type="entry name" value="GalU_uridylyltTrfase_bac/arc"/>
</dbReference>
<evidence type="ECO:0000313" key="8">
    <source>
        <dbReference type="EMBL" id="QBI21089.1"/>
    </source>
</evidence>
<protein>
    <recommendedName>
        <fullName evidence="2 6">UTP--glucose-1-phosphate uridylyltransferase</fullName>
        <ecNumber evidence="2 6">2.7.7.9</ecNumber>
    </recommendedName>
    <alternativeName>
        <fullName evidence="6">UDP-glucose pyrophosphorylase</fullName>
    </alternativeName>
</protein>
<dbReference type="GO" id="GO:0003983">
    <property type="term" value="F:UTP:glucose-1-phosphate uridylyltransferase activity"/>
    <property type="evidence" value="ECO:0007669"/>
    <property type="project" value="UniProtKB-EC"/>
</dbReference>
<keyword evidence="4 6" id="KW-0548">Nucleotidyltransferase</keyword>
<dbReference type="CDD" id="cd02541">
    <property type="entry name" value="UGPase_prokaryotic"/>
    <property type="match status" value="1"/>
</dbReference>
<gene>
    <name evidence="8" type="primary">galU</name>
    <name evidence="8" type="ORF">ER308_16920</name>
</gene>
<proteinExistence type="inferred from homology"/>
<evidence type="ECO:0000256" key="1">
    <source>
        <dbReference type="ARBA" id="ARBA00006890"/>
    </source>
</evidence>
<evidence type="ECO:0000313" key="9">
    <source>
        <dbReference type="Proteomes" id="UP000291469"/>
    </source>
</evidence>
<comment type="catalytic activity">
    <reaction evidence="5 6">
        <text>alpha-D-glucose 1-phosphate + UTP + H(+) = UDP-alpha-D-glucose + diphosphate</text>
        <dbReference type="Rhea" id="RHEA:19889"/>
        <dbReference type="ChEBI" id="CHEBI:15378"/>
        <dbReference type="ChEBI" id="CHEBI:33019"/>
        <dbReference type="ChEBI" id="CHEBI:46398"/>
        <dbReference type="ChEBI" id="CHEBI:58601"/>
        <dbReference type="ChEBI" id="CHEBI:58885"/>
        <dbReference type="EC" id="2.7.7.9"/>
    </reaction>
</comment>
<dbReference type="InterPro" id="IPR005835">
    <property type="entry name" value="NTP_transferase_dom"/>
</dbReference>
<dbReference type="GO" id="GO:0006011">
    <property type="term" value="P:UDP-alpha-D-glucose metabolic process"/>
    <property type="evidence" value="ECO:0007669"/>
    <property type="project" value="InterPro"/>
</dbReference>
<reference evidence="8 9" key="1">
    <citation type="submission" date="2019-01" db="EMBL/GenBank/DDBJ databases">
        <title>Egibacter rhizosphaerae EGI 80759T.</title>
        <authorList>
            <person name="Chen D.-D."/>
            <person name="Tian Y."/>
            <person name="Jiao J.-Y."/>
            <person name="Zhang X.-T."/>
            <person name="Zhang Y.-G."/>
            <person name="Zhang Y."/>
            <person name="Xiao M."/>
            <person name="Shu W.-S."/>
            <person name="Li W.-J."/>
        </authorList>
    </citation>
    <scope>NUCLEOTIDE SEQUENCE [LARGE SCALE GENOMIC DNA]</scope>
    <source>
        <strain evidence="8 9">EGI 80759</strain>
    </source>
</reference>
<evidence type="ECO:0000256" key="4">
    <source>
        <dbReference type="ARBA" id="ARBA00022695"/>
    </source>
</evidence>
<evidence type="ECO:0000259" key="7">
    <source>
        <dbReference type="Pfam" id="PF00483"/>
    </source>
</evidence>
<dbReference type="KEGG" id="erz:ER308_16920"/>
<dbReference type="RefSeq" id="WP_131156082.1">
    <property type="nucleotide sequence ID" value="NZ_CP036402.1"/>
</dbReference>
<dbReference type="Pfam" id="PF00483">
    <property type="entry name" value="NTP_transferase"/>
    <property type="match status" value="1"/>
</dbReference>
<dbReference type="EC" id="2.7.7.9" evidence="2 6"/>
<dbReference type="OrthoDB" id="9803306at2"/>
<name>A0A411YIY7_9ACTN</name>
<evidence type="ECO:0000256" key="6">
    <source>
        <dbReference type="RuleBase" id="RU361259"/>
    </source>
</evidence>
<organism evidence="8 9">
    <name type="scientific">Egibacter rhizosphaerae</name>
    <dbReference type="NCBI Taxonomy" id="1670831"/>
    <lineage>
        <taxon>Bacteria</taxon>
        <taxon>Bacillati</taxon>
        <taxon>Actinomycetota</taxon>
        <taxon>Nitriliruptoria</taxon>
        <taxon>Egibacterales</taxon>
        <taxon>Egibacteraceae</taxon>
        <taxon>Egibacter</taxon>
    </lineage>
</organism>
<dbReference type="AlphaFoldDB" id="A0A411YIY7"/>
<dbReference type="InterPro" id="IPR029044">
    <property type="entry name" value="Nucleotide-diphossugar_trans"/>
</dbReference>
<evidence type="ECO:0000256" key="5">
    <source>
        <dbReference type="ARBA" id="ARBA00048128"/>
    </source>
</evidence>
<accession>A0A411YIY7</accession>